<name>A0A6J6M559_9ZZZZ</name>
<proteinExistence type="predicted"/>
<keyword evidence="2" id="KW-0472">Membrane</keyword>
<keyword evidence="2" id="KW-1133">Transmembrane helix</keyword>
<dbReference type="Gene3D" id="2.60.40.2230">
    <property type="entry name" value="Uncharacterised protein YcnI-like PF07987, DUF1775"/>
    <property type="match status" value="1"/>
</dbReference>
<evidence type="ECO:0000259" key="3">
    <source>
        <dbReference type="Pfam" id="PF07987"/>
    </source>
</evidence>
<dbReference type="CDD" id="cd08545">
    <property type="entry name" value="YcnI_like"/>
    <property type="match status" value="1"/>
</dbReference>
<dbReference type="Pfam" id="PF07987">
    <property type="entry name" value="DUF1775"/>
    <property type="match status" value="1"/>
</dbReference>
<evidence type="ECO:0000256" key="2">
    <source>
        <dbReference type="SAM" id="Phobius"/>
    </source>
</evidence>
<gene>
    <name evidence="4" type="ORF">UFOPK2242_01356</name>
</gene>
<feature type="transmembrane region" description="Helical" evidence="2">
    <location>
        <begin position="198"/>
        <end position="218"/>
    </location>
</feature>
<dbReference type="InterPro" id="IPR038507">
    <property type="entry name" value="YcnI-like_sf"/>
</dbReference>
<feature type="region of interest" description="Disordered" evidence="1">
    <location>
        <begin position="156"/>
        <end position="194"/>
    </location>
</feature>
<evidence type="ECO:0000256" key="1">
    <source>
        <dbReference type="SAM" id="MobiDB-lite"/>
    </source>
</evidence>
<sequence>MRHQISRFISVTAIAAVSIISAAPAWAHVTIKPATAEQGGFATFAVQVPNEREASTSQVQVVFPADHPIAYVSVQPVPGWTVSVEKTTLTTPLEAEGGEISEVVSSITWTGGKIGPGQFQQFLISAGPLPTDTDMLEFKAIQTYENGEVVRWIEPTPASGEEPEKPAPTLELTASTGDAHGGETKEAASSTSDSDSNALGIIAVVVAGLALVTGVAAFSRAKGAKA</sequence>
<dbReference type="InterPro" id="IPR012533">
    <property type="entry name" value="YcnI-copper_dom"/>
</dbReference>
<accession>A0A6J6M559</accession>
<evidence type="ECO:0000313" key="4">
    <source>
        <dbReference type="EMBL" id="CAB4669106.1"/>
    </source>
</evidence>
<protein>
    <submittedName>
        <fullName evidence="4">Unannotated protein</fullName>
    </submittedName>
</protein>
<dbReference type="AlphaFoldDB" id="A0A6J6M559"/>
<dbReference type="EMBL" id="CAEZWM010000206">
    <property type="protein sequence ID" value="CAB4669106.1"/>
    <property type="molecule type" value="Genomic_DNA"/>
</dbReference>
<feature type="domain" description="YncI copper-binding" evidence="3">
    <location>
        <begin position="28"/>
        <end position="172"/>
    </location>
</feature>
<keyword evidence="2" id="KW-0812">Transmembrane</keyword>
<reference evidence="4" key="1">
    <citation type="submission" date="2020-05" db="EMBL/GenBank/DDBJ databases">
        <authorList>
            <person name="Chiriac C."/>
            <person name="Salcher M."/>
            <person name="Ghai R."/>
            <person name="Kavagutti S V."/>
        </authorList>
    </citation>
    <scope>NUCLEOTIDE SEQUENCE</scope>
</reference>
<organism evidence="4">
    <name type="scientific">freshwater metagenome</name>
    <dbReference type="NCBI Taxonomy" id="449393"/>
    <lineage>
        <taxon>unclassified sequences</taxon>
        <taxon>metagenomes</taxon>
        <taxon>ecological metagenomes</taxon>
    </lineage>
</organism>